<dbReference type="EMBL" id="MUYA01000013">
    <property type="protein sequence ID" value="OOR98309.1"/>
    <property type="molecule type" value="Genomic_DNA"/>
</dbReference>
<evidence type="ECO:0000313" key="2">
    <source>
        <dbReference type="Proteomes" id="UP000190867"/>
    </source>
</evidence>
<reference evidence="1 2" key="1">
    <citation type="submission" date="2017-02" db="EMBL/GenBank/DDBJ databases">
        <title>Draft genome sequence of Haemophilus paracuniculus CCUG 43573 type strain.</title>
        <authorList>
            <person name="Engstrom-Jakobsson H."/>
            <person name="Salva-Serra F."/>
            <person name="Thorell K."/>
            <person name="Gonzales-Siles L."/>
            <person name="Karlsson R."/>
            <person name="Boulund F."/>
            <person name="Engstrand L."/>
            <person name="Kristiansson E."/>
            <person name="Moore E."/>
        </authorList>
    </citation>
    <scope>NUCLEOTIDE SEQUENCE [LARGE SCALE GENOMIC DNA]</scope>
    <source>
        <strain evidence="1 2">CCUG 43573</strain>
    </source>
</reference>
<evidence type="ECO:0000313" key="1">
    <source>
        <dbReference type="EMBL" id="OOR98309.1"/>
    </source>
</evidence>
<dbReference type="AlphaFoldDB" id="A0A1T0AQK1"/>
<keyword evidence="2" id="KW-1185">Reference proteome</keyword>
<accession>A0A1T0AQK1</accession>
<dbReference type="STRING" id="734.B0187_08535"/>
<dbReference type="Proteomes" id="UP000190867">
    <property type="component" value="Unassembled WGS sequence"/>
</dbReference>
<organism evidence="1 2">
    <name type="scientific">Haemophilus paracuniculus</name>
    <dbReference type="NCBI Taxonomy" id="734"/>
    <lineage>
        <taxon>Bacteria</taxon>
        <taxon>Pseudomonadati</taxon>
        <taxon>Pseudomonadota</taxon>
        <taxon>Gammaproteobacteria</taxon>
        <taxon>Pasteurellales</taxon>
        <taxon>Pasteurellaceae</taxon>
        <taxon>Haemophilus</taxon>
    </lineage>
</organism>
<proteinExistence type="predicted"/>
<protein>
    <submittedName>
        <fullName evidence="1">Uncharacterized protein</fullName>
    </submittedName>
</protein>
<name>A0A1T0AQK1_9PAST</name>
<comment type="caution">
    <text evidence="1">The sequence shown here is derived from an EMBL/GenBank/DDBJ whole genome shotgun (WGS) entry which is preliminary data.</text>
</comment>
<sequence length="119" mass="14044">MANSIRRVRFVTTIDFLDGIDIWRSVLDKAGYRVSKDLGKGRYQLLMDIVFRENENGYKYIYLIEEEMFLHLKPAEKPDALVRIGDVSIKFVIDDFLRSGEKFEESLNYFVRPIITDKE</sequence>
<gene>
    <name evidence="1" type="ORF">B0187_08535</name>
</gene>